<evidence type="ECO:0000256" key="1">
    <source>
        <dbReference type="ARBA" id="ARBA00022450"/>
    </source>
</evidence>
<dbReference type="Proteomes" id="UP000243542">
    <property type="component" value="Unassembled WGS sequence"/>
</dbReference>
<feature type="domain" description="Ketosynthase family 3 (KS3)" evidence="5">
    <location>
        <begin position="13"/>
        <end position="436"/>
    </location>
</feature>
<dbReference type="InterPro" id="IPR020806">
    <property type="entry name" value="PKS_PP-bd"/>
</dbReference>
<dbReference type="InterPro" id="IPR020841">
    <property type="entry name" value="PKS_Beta-ketoAc_synthase_dom"/>
</dbReference>
<dbReference type="PROSITE" id="PS50075">
    <property type="entry name" value="CARRIER"/>
    <property type="match status" value="1"/>
</dbReference>
<evidence type="ECO:0000256" key="3">
    <source>
        <dbReference type="ARBA" id="ARBA00022679"/>
    </source>
</evidence>
<dbReference type="Pfam" id="PF16197">
    <property type="entry name" value="KAsynt_C_assoc"/>
    <property type="match status" value="1"/>
</dbReference>
<dbReference type="PROSITE" id="PS52004">
    <property type="entry name" value="KS3_2"/>
    <property type="match status" value="1"/>
</dbReference>
<dbReference type="GO" id="GO:0005886">
    <property type="term" value="C:plasma membrane"/>
    <property type="evidence" value="ECO:0007669"/>
    <property type="project" value="TreeGrafter"/>
</dbReference>
<dbReference type="PANTHER" id="PTHR43775:SF37">
    <property type="entry name" value="SI:DKEY-61P9.11"/>
    <property type="match status" value="1"/>
</dbReference>
<dbReference type="InterPro" id="IPR014031">
    <property type="entry name" value="Ketoacyl_synth_C"/>
</dbReference>
<dbReference type="InterPro" id="IPR014030">
    <property type="entry name" value="Ketoacyl_synth_N"/>
</dbReference>
<dbReference type="Gene3D" id="3.40.47.10">
    <property type="match status" value="1"/>
</dbReference>
<dbReference type="InterPro" id="IPR006162">
    <property type="entry name" value="Ppantetheine_attach_site"/>
</dbReference>
<dbReference type="SUPFAM" id="SSF52151">
    <property type="entry name" value="FabD/lysophospholipase-like"/>
    <property type="match status" value="1"/>
</dbReference>
<dbReference type="Pfam" id="PF00550">
    <property type="entry name" value="PP-binding"/>
    <property type="match status" value="1"/>
</dbReference>
<dbReference type="InterPro" id="IPR016039">
    <property type="entry name" value="Thiolase-like"/>
</dbReference>
<dbReference type="InterPro" id="IPR016035">
    <property type="entry name" value="Acyl_Trfase/lysoPLipase"/>
</dbReference>
<dbReference type="CDD" id="cd00833">
    <property type="entry name" value="PKS"/>
    <property type="match status" value="1"/>
</dbReference>
<evidence type="ECO:0000259" key="5">
    <source>
        <dbReference type="PROSITE" id="PS52004"/>
    </source>
</evidence>
<dbReference type="GO" id="GO:0004312">
    <property type="term" value="F:fatty acid synthase activity"/>
    <property type="evidence" value="ECO:0007669"/>
    <property type="project" value="TreeGrafter"/>
</dbReference>
<dbReference type="InterPro" id="IPR016036">
    <property type="entry name" value="Malonyl_transacylase_ACP-bd"/>
</dbReference>
<dbReference type="Pfam" id="PF02801">
    <property type="entry name" value="Ketoacyl-synt_C"/>
    <property type="match status" value="1"/>
</dbReference>
<dbReference type="SUPFAM" id="SSF47336">
    <property type="entry name" value="ACP-like"/>
    <property type="match status" value="1"/>
</dbReference>
<dbReference type="SMART" id="SM00823">
    <property type="entry name" value="PKS_PP"/>
    <property type="match status" value="1"/>
</dbReference>
<dbReference type="GO" id="GO:0005737">
    <property type="term" value="C:cytoplasm"/>
    <property type="evidence" value="ECO:0007669"/>
    <property type="project" value="TreeGrafter"/>
</dbReference>
<evidence type="ECO:0000313" key="7">
    <source>
        <dbReference type="Proteomes" id="UP000243542"/>
    </source>
</evidence>
<dbReference type="Gene3D" id="1.10.1200.10">
    <property type="entry name" value="ACP-like"/>
    <property type="match status" value="1"/>
</dbReference>
<feature type="domain" description="Carrier" evidence="4">
    <location>
        <begin position="870"/>
        <end position="947"/>
    </location>
</feature>
<dbReference type="InterPro" id="IPR009081">
    <property type="entry name" value="PP-bd_ACP"/>
</dbReference>
<dbReference type="InterPro" id="IPR050091">
    <property type="entry name" value="PKS_NRPS_Biosynth_Enz"/>
</dbReference>
<organism evidence="6 7">
    <name type="scientific">Amycolatopsis sulphurea</name>
    <dbReference type="NCBI Taxonomy" id="76022"/>
    <lineage>
        <taxon>Bacteria</taxon>
        <taxon>Bacillati</taxon>
        <taxon>Actinomycetota</taxon>
        <taxon>Actinomycetes</taxon>
        <taxon>Pseudonocardiales</taxon>
        <taxon>Pseudonocardiaceae</taxon>
        <taxon>Amycolatopsis</taxon>
    </lineage>
</organism>
<dbReference type="InterPro" id="IPR032821">
    <property type="entry name" value="PKS_assoc"/>
</dbReference>
<dbReference type="GO" id="GO:0071770">
    <property type="term" value="P:DIM/DIP cell wall layer assembly"/>
    <property type="evidence" value="ECO:0007669"/>
    <property type="project" value="TreeGrafter"/>
</dbReference>
<dbReference type="InterPro" id="IPR014043">
    <property type="entry name" value="Acyl_transferase_dom"/>
</dbReference>
<evidence type="ECO:0000259" key="4">
    <source>
        <dbReference type="PROSITE" id="PS50075"/>
    </source>
</evidence>
<name>A0A2A9FZY4_9PSEU</name>
<dbReference type="SMART" id="SM00825">
    <property type="entry name" value="PKS_KS"/>
    <property type="match status" value="1"/>
</dbReference>
<dbReference type="Gene3D" id="3.30.70.3290">
    <property type="match status" value="1"/>
</dbReference>
<dbReference type="Pfam" id="PF00109">
    <property type="entry name" value="ketoacyl-synt"/>
    <property type="match status" value="1"/>
</dbReference>
<keyword evidence="1" id="KW-0596">Phosphopantetheine</keyword>
<evidence type="ECO:0000313" key="6">
    <source>
        <dbReference type="EMBL" id="PFG57037.1"/>
    </source>
</evidence>
<protein>
    <submittedName>
        <fullName evidence="6">Acyl transferase domain-containing protein</fullName>
    </submittedName>
</protein>
<dbReference type="SUPFAM" id="SSF55048">
    <property type="entry name" value="Probable ACP-binding domain of malonyl-CoA ACP transacylase"/>
    <property type="match status" value="1"/>
</dbReference>
<evidence type="ECO:0000256" key="2">
    <source>
        <dbReference type="ARBA" id="ARBA00022553"/>
    </source>
</evidence>
<keyword evidence="7" id="KW-1185">Reference proteome</keyword>
<dbReference type="GO" id="GO:0004315">
    <property type="term" value="F:3-oxoacyl-[acyl-carrier-protein] synthase activity"/>
    <property type="evidence" value="ECO:0007669"/>
    <property type="project" value="InterPro"/>
</dbReference>
<comment type="caution">
    <text evidence="6">The sequence shown here is derived from an EMBL/GenBank/DDBJ whole genome shotgun (WGS) entry which is preliminary data.</text>
</comment>
<reference evidence="6 7" key="1">
    <citation type="submission" date="2017-10" db="EMBL/GenBank/DDBJ databases">
        <title>Sequencing the genomes of 1000 actinobacteria strains.</title>
        <authorList>
            <person name="Klenk H.-P."/>
        </authorList>
    </citation>
    <scope>NUCLEOTIDE SEQUENCE [LARGE SCALE GENOMIC DNA]</scope>
    <source>
        <strain evidence="6 7">DSM 46092</strain>
    </source>
</reference>
<dbReference type="SUPFAM" id="SSF53901">
    <property type="entry name" value="Thiolase-like"/>
    <property type="match status" value="1"/>
</dbReference>
<dbReference type="InterPro" id="IPR001227">
    <property type="entry name" value="Ac_transferase_dom_sf"/>
</dbReference>
<gene>
    <name evidence="6" type="ORF">ATK36_0586</name>
</gene>
<dbReference type="EMBL" id="PDJK01000001">
    <property type="protein sequence ID" value="PFG57037.1"/>
    <property type="molecule type" value="Genomic_DNA"/>
</dbReference>
<dbReference type="InterPro" id="IPR018201">
    <property type="entry name" value="Ketoacyl_synth_AS"/>
</dbReference>
<dbReference type="Gene3D" id="3.40.366.10">
    <property type="entry name" value="Malonyl-Coenzyme A Acyl Carrier Protein, domain 2"/>
    <property type="match status" value="1"/>
</dbReference>
<proteinExistence type="predicted"/>
<keyword evidence="2" id="KW-0597">Phosphoprotein</keyword>
<dbReference type="PANTHER" id="PTHR43775">
    <property type="entry name" value="FATTY ACID SYNTHASE"/>
    <property type="match status" value="1"/>
</dbReference>
<accession>A0A2A9FZY4</accession>
<dbReference type="SMART" id="SM00827">
    <property type="entry name" value="PKS_AT"/>
    <property type="match status" value="1"/>
</dbReference>
<dbReference type="GO" id="GO:0006633">
    <property type="term" value="P:fatty acid biosynthetic process"/>
    <property type="evidence" value="ECO:0007669"/>
    <property type="project" value="InterPro"/>
</dbReference>
<sequence>MDIVEGVSVSETEDKVAIIGMAGRFPGAADVGTLWGNLRAGKASLSRWTLDEVEGVPPEEYDSDHYVPVQGYLPDATLFREDLFGFSHAEAAVLDPQVRLLLQTAWEALDDAGVERSVTEPANVGVFATVGSSEHALAAQTDATLLRELGRRQVRFLTDKDYAATWISYKLGLVGPAVSVQTACSSSMVAIHQAANSVLLGECRVALAGGSAVDTPHRRGYTFYEGGIASRTGAVRPFDTSSDGAVGGHGVGMVVLKRLDDALANGDTVHAVLLGSAIGNDGRDKVGFTAPGVEGHARVIAAAWEVAGIGLDELTYFEAHGTGTRLGDPVEVAAFAQACADTNARPQAVIGSIKGNIGHLDVAAGVAAVIKAACMVRDRILVPTPGLTEPAPGLNLEGRGLRTIGETTPAEGKGPMYVGVSSVGIGGTNAHVVLGEPPARPAPAPEPGPHLLPVSAQSTSDLHRYIAALRDRIGERPLSTIAATLQTGRRTLPVRTFAVVGRPSEAFAIPSHGVSSTGKAQRTVFLFPGQTSRYDDLGSSMYQRFARYRNRLDEYAELLLDEYGIDPRPWRGEPAERDTDYWQPTLVAHQLALAELLHDHGLTPAATLGHSLGEFTAAVVRGVFEPTPILRAVAERGRLMRATPLGAMISINTDATTAAALCHDGISLAAVNSEDRYVLSGPVSAMTDLPARCAALGFKGKILSTNRAFHSALMDEILDGLTEVMRAMTVTGVHRAGTWFSTVTGKVSDTSVLLDPGYWVRQAREPVRYADAAKLLGDGLRMEIGAGADLTSLTDDSIAVATQGRSTVGEVHQYLTALGTAWVHGATLDWETIGPKRSRVSLPPHPMGGNDHGSLTLARSEARATHTTDTPVLAELRPHKTTIENVLSSVLGCSAIDGSFLALGGDSLKAVQVVGRMRDELGVDVTMTDLLAADSLGALARKLSEENKTEVDVLAALESALLDVGEEA</sequence>
<keyword evidence="3 6" id="KW-0808">Transferase</keyword>
<dbReference type="InterPro" id="IPR036736">
    <property type="entry name" value="ACP-like_sf"/>
</dbReference>
<dbReference type="PROSITE" id="PS00012">
    <property type="entry name" value="PHOSPHOPANTETHEINE"/>
    <property type="match status" value="1"/>
</dbReference>
<dbReference type="AlphaFoldDB" id="A0A2A9FZY4"/>
<dbReference type="Pfam" id="PF00698">
    <property type="entry name" value="Acyl_transf_1"/>
    <property type="match status" value="1"/>
</dbReference>
<dbReference type="GO" id="GO:0031177">
    <property type="term" value="F:phosphopantetheine binding"/>
    <property type="evidence" value="ECO:0007669"/>
    <property type="project" value="InterPro"/>
</dbReference>
<dbReference type="PROSITE" id="PS00606">
    <property type="entry name" value="KS3_1"/>
    <property type="match status" value="1"/>
</dbReference>